<gene>
    <name evidence="1" type="ORF">C7452_0183</name>
</gene>
<proteinExistence type="predicted"/>
<accession>A0A371NCE4</accession>
<dbReference type="PIRSF" id="PIRSF024051">
    <property type="entry name" value="DUF429"/>
    <property type="match status" value="1"/>
</dbReference>
<dbReference type="RefSeq" id="WP_115891944.1">
    <property type="nucleotide sequence ID" value="NZ_QREL01000001.1"/>
</dbReference>
<keyword evidence="2" id="KW-1185">Reference proteome</keyword>
<organism evidence="1 2">
    <name type="scientific">Methanothermobacter defluvii</name>
    <dbReference type="NCBI Taxonomy" id="49339"/>
    <lineage>
        <taxon>Archaea</taxon>
        <taxon>Methanobacteriati</taxon>
        <taxon>Methanobacteriota</taxon>
        <taxon>Methanomada group</taxon>
        <taxon>Methanobacteria</taxon>
        <taxon>Methanobacteriales</taxon>
        <taxon>Methanobacteriaceae</taxon>
        <taxon>Methanothermobacter</taxon>
    </lineage>
</organism>
<dbReference type="InterPro" id="IPR018036">
    <property type="entry name" value="DUF429_subgr"/>
</dbReference>
<dbReference type="Proteomes" id="UP000256864">
    <property type="component" value="Unassembled WGS sequence"/>
</dbReference>
<evidence type="ECO:0000313" key="1">
    <source>
        <dbReference type="EMBL" id="REE28183.1"/>
    </source>
</evidence>
<sequence>MDPAAADGRESGIFILEGDSYELLSAFPLREIIDAVKSADVVAVDAPLSLPAGRCCLEHDCSCSRHGHFRRADLELRRYGSVLPLTWRGMRELTMRGMKMAETLGSMGVKVIETHPRTADSVAGLSGWMIRKLGIEDLEMSVHQRDALIAGAVAILYCRGDFIELGDPVEGTIILPSPGVEL</sequence>
<name>A0A371NCE4_9EURY</name>
<evidence type="ECO:0000313" key="2">
    <source>
        <dbReference type="Proteomes" id="UP000256864"/>
    </source>
</evidence>
<reference evidence="1 2" key="1">
    <citation type="submission" date="2018-07" db="EMBL/GenBank/DDBJ databases">
        <title>Genomic Encyclopedia of Type Strains, Phase IV (KMG-IV): sequencing the most valuable type-strain genomes for metagenomic binning, comparative biology and taxonomic classification.</title>
        <authorList>
            <person name="Goeker M."/>
        </authorList>
    </citation>
    <scope>NUCLEOTIDE SEQUENCE [LARGE SCALE GENOMIC DNA]</scope>
    <source>
        <strain evidence="1 2">DSM 7466</strain>
    </source>
</reference>
<evidence type="ECO:0008006" key="3">
    <source>
        <dbReference type="Google" id="ProtNLM"/>
    </source>
</evidence>
<comment type="caution">
    <text evidence="1">The sequence shown here is derived from an EMBL/GenBank/DDBJ whole genome shotgun (WGS) entry which is preliminary data.</text>
</comment>
<protein>
    <recommendedName>
        <fullName evidence="3">DUF429 domain-containing protein</fullName>
    </recommendedName>
</protein>
<dbReference type="EMBL" id="QREL01000001">
    <property type="protein sequence ID" value="REE28183.1"/>
    <property type="molecule type" value="Genomic_DNA"/>
</dbReference>
<dbReference type="AlphaFoldDB" id="A0A371NCE4"/>